<keyword evidence="2" id="KW-1185">Reference proteome</keyword>
<dbReference type="EMBL" id="AM849035">
    <property type="protein sequence ID" value="CAQ03226.1"/>
    <property type="molecule type" value="Genomic_DNA"/>
</dbReference>
<dbReference type="KEGG" id="cms:pCS0043"/>
<evidence type="ECO:0000313" key="1">
    <source>
        <dbReference type="EMBL" id="CAQ03226.1"/>
    </source>
</evidence>
<accession>B0RJ37</accession>
<reference evidence="1 2" key="1">
    <citation type="journal article" date="2008" name="J. Bacteriol.">
        <title>Genome of the actinomycete plant pathogen Clavibacter michiganensis subsp. sepedonicus suggests recent niche adaptation.</title>
        <authorList>
            <person name="Bentley S.D."/>
            <person name="Corton C."/>
            <person name="Brown S.E."/>
            <person name="Barron A."/>
            <person name="Clark L."/>
            <person name="Doggett J."/>
            <person name="Harris B."/>
            <person name="Ormond D."/>
            <person name="Quail M.A."/>
            <person name="May G."/>
            <person name="Francis D."/>
            <person name="Knudson D."/>
            <person name="Parkhill J."/>
            <person name="Ishimaru C.A."/>
        </authorList>
    </citation>
    <scope>NUCLEOTIDE SEQUENCE [LARGE SCALE GENOMIC DNA]</scope>
    <source>
        <strain evidence="2">ATCC 33113 / DSM 20744 / JCM 9667 / LMG 2889 / ICMP 2535 / C-1</strain>
    </source>
</reference>
<keyword evidence="1" id="KW-0614">Plasmid</keyword>
<name>B0RJ37_CLASE</name>
<evidence type="ECO:0000313" key="2">
    <source>
        <dbReference type="Proteomes" id="UP000001318"/>
    </source>
</evidence>
<protein>
    <submittedName>
        <fullName evidence="1">Uncharacterized protein</fullName>
    </submittedName>
</protein>
<proteinExistence type="predicted"/>
<gene>
    <name evidence="1" type="ordered locus">pCS0043</name>
</gene>
<organism evidence="1 2">
    <name type="scientific">Clavibacter sepedonicus</name>
    <name type="common">Clavibacter michiganensis subsp. sepedonicus</name>
    <dbReference type="NCBI Taxonomy" id="31964"/>
    <lineage>
        <taxon>Bacteria</taxon>
        <taxon>Bacillati</taxon>
        <taxon>Actinomycetota</taxon>
        <taxon>Actinomycetes</taxon>
        <taxon>Micrococcales</taxon>
        <taxon>Microbacteriaceae</taxon>
        <taxon>Clavibacter</taxon>
    </lineage>
</organism>
<sequence>MVLNRREGSDSRCCQPSPAGYVWRDYRDNAHASVAELEAWLGTLAPFARAHEEGVLDDLMEAAARGELEDSGDEKTPIKPVVLDPEIFELRHTALSKALRFYHGEPASLSTILVRLHEHIKTTTEAQQTEIEFAADRFDAGRPSSWV</sequence>
<dbReference type="AlphaFoldDB" id="B0RJ37"/>
<dbReference type="Proteomes" id="UP000001318">
    <property type="component" value="Plasmid pCS1"/>
</dbReference>
<dbReference type="HOGENOM" id="CLU_1764792_0_0_11"/>
<geneLocation type="plasmid" evidence="1 2">
    <name>pCS1</name>
</geneLocation>